<dbReference type="PANTHER" id="PTHR13929">
    <property type="entry name" value="1,4-DIHYDROXY-2-NAPHTHOATE OCTAPRENYLTRANSFERASE"/>
    <property type="match status" value="1"/>
</dbReference>
<evidence type="ECO:0000256" key="3">
    <source>
        <dbReference type="ARBA" id="ARBA00022428"/>
    </source>
</evidence>
<evidence type="ECO:0000256" key="8">
    <source>
        <dbReference type="SAM" id="Phobius"/>
    </source>
</evidence>
<feature type="transmembrane region" description="Helical" evidence="8">
    <location>
        <begin position="112"/>
        <end position="129"/>
    </location>
</feature>
<dbReference type="HOGENOM" id="CLU_043611_3_0_11"/>
<name>C7MNE9_CRYCD</name>
<keyword evidence="4 9" id="KW-0808">Transferase</keyword>
<accession>C7MNE9</accession>
<keyword evidence="3" id="KW-0474">Menaquinone biosynthesis</keyword>
<dbReference type="CDD" id="cd13962">
    <property type="entry name" value="PT_UbiA_UBIAD1"/>
    <property type="match status" value="1"/>
</dbReference>
<dbReference type="eggNOG" id="COG1575">
    <property type="taxonomic scope" value="Bacteria"/>
</dbReference>
<feature type="transmembrane region" description="Helical" evidence="8">
    <location>
        <begin position="189"/>
        <end position="207"/>
    </location>
</feature>
<dbReference type="STRING" id="469378.Ccur_07330"/>
<keyword evidence="10" id="KW-1185">Reference proteome</keyword>
<dbReference type="PANTHER" id="PTHR13929:SF0">
    <property type="entry name" value="UBIA PRENYLTRANSFERASE DOMAIN-CONTAINING PROTEIN 1"/>
    <property type="match status" value="1"/>
</dbReference>
<dbReference type="AlphaFoldDB" id="C7MNE9"/>
<dbReference type="InterPro" id="IPR000537">
    <property type="entry name" value="UbiA_prenyltransferase"/>
</dbReference>
<dbReference type="RefSeq" id="WP_012803127.1">
    <property type="nucleotide sequence ID" value="NC_013170.1"/>
</dbReference>
<sequence>MNPSSNSSANREHFSALTPRLMLQLAAPHTWPASIAPVLIACALSFQTLDGHALSGFMACVLLVISILLQSAVNTINDYFDYVKGTDTRENQDDPTDAVLVYNNVNPTQARTYAIALIVCAFLLGLYVIWYAGIIPLIIALIGVVIIFLYSGSKTPISYLPLGEVVSGFTMGGLITLASYQALTGVFDGTVLIWSLPVMLGIALIMLTNNTCDIEKDITAHRQTLPVLLGRKNARSLYHGIIYTWIVLVCLLVIMHGGGGWIVLPFMLVAVHPIGRALIANPLIPSSRAGAFAQCTSLNIALAAFYAAGLLAYTLPVSFFPLV</sequence>
<dbReference type="UniPathway" id="UPA00079"/>
<evidence type="ECO:0000256" key="5">
    <source>
        <dbReference type="ARBA" id="ARBA00022692"/>
    </source>
</evidence>
<feature type="transmembrane region" description="Helical" evidence="8">
    <location>
        <begin position="291"/>
        <end position="313"/>
    </location>
</feature>
<organism evidence="9 10">
    <name type="scientific">Cryptobacterium curtum (strain ATCC 700683 / DSM 15641 / CCUG 43107 / 12-3)</name>
    <dbReference type="NCBI Taxonomy" id="469378"/>
    <lineage>
        <taxon>Bacteria</taxon>
        <taxon>Bacillati</taxon>
        <taxon>Actinomycetota</taxon>
        <taxon>Coriobacteriia</taxon>
        <taxon>Eggerthellales</taxon>
        <taxon>Eggerthellaceae</taxon>
        <taxon>Cryptobacterium</taxon>
    </lineage>
</organism>
<evidence type="ECO:0000256" key="6">
    <source>
        <dbReference type="ARBA" id="ARBA00022989"/>
    </source>
</evidence>
<dbReference type="KEGG" id="ccu:Ccur_07330"/>
<feature type="transmembrane region" description="Helical" evidence="8">
    <location>
        <begin position="135"/>
        <end position="153"/>
    </location>
</feature>
<dbReference type="GO" id="GO:0016020">
    <property type="term" value="C:membrane"/>
    <property type="evidence" value="ECO:0007669"/>
    <property type="project" value="UniProtKB-SubCell"/>
</dbReference>
<gene>
    <name evidence="9" type="ordered locus">Ccur_07330</name>
</gene>
<reference evidence="9 10" key="1">
    <citation type="journal article" date="2009" name="Stand. Genomic Sci.">
        <title>Complete genome sequence of Cryptobacterium curtum type strain (12-3).</title>
        <authorList>
            <person name="Mavrommatis K."/>
            <person name="Pukall R."/>
            <person name="Rohde C."/>
            <person name="Chen F."/>
            <person name="Sims D."/>
            <person name="Brettin T."/>
            <person name="Kuske C."/>
            <person name="Detter J.C."/>
            <person name="Han C."/>
            <person name="Lapidus A."/>
            <person name="Copeland A."/>
            <person name="Glavina Del Rio T."/>
            <person name="Nolan M."/>
            <person name="Lucas S."/>
            <person name="Tice H."/>
            <person name="Cheng J.F."/>
            <person name="Bruce D."/>
            <person name="Goodwin L."/>
            <person name="Pitluck S."/>
            <person name="Ovchinnikova G."/>
            <person name="Pati A."/>
            <person name="Ivanova N."/>
            <person name="Chen A."/>
            <person name="Palaniappan K."/>
            <person name="Chain P."/>
            <person name="D'haeseleer P."/>
            <person name="Goker M."/>
            <person name="Bristow J."/>
            <person name="Eisen J.A."/>
            <person name="Markowitz V."/>
            <person name="Hugenholtz P."/>
            <person name="Rohde M."/>
            <person name="Klenk H.P."/>
            <person name="Kyrpides N.C."/>
        </authorList>
    </citation>
    <scope>NUCLEOTIDE SEQUENCE [LARGE SCALE GENOMIC DNA]</scope>
    <source>
        <strain evidence="10">ATCC 700683 / DSM 15641 / 12-3</strain>
    </source>
</reference>
<dbReference type="Pfam" id="PF01040">
    <property type="entry name" value="UbiA"/>
    <property type="match status" value="1"/>
</dbReference>
<dbReference type="EMBL" id="CP001682">
    <property type="protein sequence ID" value="ACU94439.1"/>
    <property type="molecule type" value="Genomic_DNA"/>
</dbReference>
<evidence type="ECO:0000256" key="7">
    <source>
        <dbReference type="ARBA" id="ARBA00023136"/>
    </source>
</evidence>
<dbReference type="Proteomes" id="UP000000954">
    <property type="component" value="Chromosome"/>
</dbReference>
<feature type="transmembrane region" description="Helical" evidence="8">
    <location>
        <begin position="52"/>
        <end position="69"/>
    </location>
</feature>
<comment type="subcellular location">
    <subcellularLocation>
        <location evidence="1">Membrane</location>
        <topology evidence="1">Multi-pass membrane protein</topology>
    </subcellularLocation>
</comment>
<protein>
    <submittedName>
        <fullName evidence="9">1,4-dihydroxy-2-naphthoate octaprenyltransferase</fullName>
    </submittedName>
</protein>
<dbReference type="GO" id="GO:0042371">
    <property type="term" value="P:vitamin K biosynthetic process"/>
    <property type="evidence" value="ECO:0007669"/>
    <property type="project" value="TreeGrafter"/>
</dbReference>
<evidence type="ECO:0000256" key="1">
    <source>
        <dbReference type="ARBA" id="ARBA00004141"/>
    </source>
</evidence>
<dbReference type="InterPro" id="IPR044878">
    <property type="entry name" value="UbiA_sf"/>
</dbReference>
<comment type="pathway">
    <text evidence="2">Quinol/quinone metabolism; menaquinone biosynthesis.</text>
</comment>
<dbReference type="OrthoDB" id="9767568at2"/>
<dbReference type="InterPro" id="IPR026046">
    <property type="entry name" value="UBIAD1"/>
</dbReference>
<dbReference type="GO" id="GO:0009234">
    <property type="term" value="P:menaquinone biosynthetic process"/>
    <property type="evidence" value="ECO:0007669"/>
    <property type="project" value="UniProtKB-UniPathway"/>
</dbReference>
<evidence type="ECO:0000256" key="2">
    <source>
        <dbReference type="ARBA" id="ARBA00004863"/>
    </source>
</evidence>
<dbReference type="Gene3D" id="1.10.357.140">
    <property type="entry name" value="UbiA prenyltransferase"/>
    <property type="match status" value="1"/>
</dbReference>
<evidence type="ECO:0000256" key="4">
    <source>
        <dbReference type="ARBA" id="ARBA00022679"/>
    </source>
</evidence>
<proteinExistence type="predicted"/>
<keyword evidence="6 8" id="KW-1133">Transmembrane helix</keyword>
<dbReference type="PIRSF" id="PIRSF005355">
    <property type="entry name" value="UBIAD1"/>
    <property type="match status" value="1"/>
</dbReference>
<dbReference type="GO" id="GO:0004659">
    <property type="term" value="F:prenyltransferase activity"/>
    <property type="evidence" value="ECO:0007669"/>
    <property type="project" value="InterPro"/>
</dbReference>
<keyword evidence="5 8" id="KW-0812">Transmembrane</keyword>
<evidence type="ECO:0000313" key="9">
    <source>
        <dbReference type="EMBL" id="ACU94439.1"/>
    </source>
</evidence>
<evidence type="ECO:0000313" key="10">
    <source>
        <dbReference type="Proteomes" id="UP000000954"/>
    </source>
</evidence>
<feature type="transmembrane region" description="Helical" evidence="8">
    <location>
        <begin position="237"/>
        <end position="255"/>
    </location>
</feature>
<keyword evidence="7 8" id="KW-0472">Membrane</keyword>
<feature type="transmembrane region" description="Helical" evidence="8">
    <location>
        <begin position="165"/>
        <end position="183"/>
    </location>
</feature>